<organism evidence="3 4">
    <name type="scientific">Couchioplanes caeruleus subsp. caeruleus</name>
    <dbReference type="NCBI Taxonomy" id="56427"/>
    <lineage>
        <taxon>Bacteria</taxon>
        <taxon>Bacillati</taxon>
        <taxon>Actinomycetota</taxon>
        <taxon>Actinomycetes</taxon>
        <taxon>Micromonosporales</taxon>
        <taxon>Micromonosporaceae</taxon>
        <taxon>Couchioplanes</taxon>
    </lineage>
</organism>
<dbReference type="InterPro" id="IPR029069">
    <property type="entry name" value="HotDog_dom_sf"/>
</dbReference>
<dbReference type="Proteomes" id="UP000182486">
    <property type="component" value="Unassembled WGS sequence"/>
</dbReference>
<dbReference type="InterPro" id="IPR006683">
    <property type="entry name" value="Thioestr_dom"/>
</dbReference>
<evidence type="ECO:0000313" key="4">
    <source>
        <dbReference type="Proteomes" id="UP000182486"/>
    </source>
</evidence>
<dbReference type="AlphaFoldDB" id="A0A1K0GA08"/>
<proteinExistence type="predicted"/>
<reference evidence="3 4" key="1">
    <citation type="submission" date="2016-09" db="EMBL/GenBank/DDBJ databases">
        <title>Couchioplanes caeruleus draft genome sequence.</title>
        <authorList>
            <person name="Sheehan J."/>
            <person name="Caffrey P."/>
        </authorList>
    </citation>
    <scope>NUCLEOTIDE SEQUENCE [LARGE SCALE GENOMIC DNA]</scope>
    <source>
        <strain evidence="3 4">DSM 43634</strain>
    </source>
</reference>
<evidence type="ECO:0000259" key="2">
    <source>
        <dbReference type="Pfam" id="PF03061"/>
    </source>
</evidence>
<dbReference type="SUPFAM" id="SSF54637">
    <property type="entry name" value="Thioesterase/thiol ester dehydrase-isomerase"/>
    <property type="match status" value="1"/>
</dbReference>
<evidence type="ECO:0000313" key="3">
    <source>
        <dbReference type="EMBL" id="OJF14074.1"/>
    </source>
</evidence>
<evidence type="ECO:0000256" key="1">
    <source>
        <dbReference type="ARBA" id="ARBA00022801"/>
    </source>
</evidence>
<dbReference type="EMBL" id="MEIA01000120">
    <property type="protein sequence ID" value="OJF14074.1"/>
    <property type="molecule type" value="Genomic_DNA"/>
</dbReference>
<sequence length="172" mass="17475">MTGSHAADASTESVLDHRADAVSVGGMTTTPAARTGEEFLKAIIAGEVPPPPITATLRFGLVEVGPGRAVFEGDAGEFVHNPMGTVHGGYLATLLDSALGSAVLSRLPAGSGYTTVQLNIHLVRGLTAGRLRAEAHAVHVGRTTATAEARVIGATDGKLYAHATTTCAILPA</sequence>
<keyword evidence="1" id="KW-0378">Hydrolase</keyword>
<dbReference type="InterPro" id="IPR003736">
    <property type="entry name" value="PAAI_dom"/>
</dbReference>
<dbReference type="Pfam" id="PF03061">
    <property type="entry name" value="4HBT"/>
    <property type="match status" value="1"/>
</dbReference>
<dbReference type="Gene3D" id="3.10.129.10">
    <property type="entry name" value="Hotdog Thioesterase"/>
    <property type="match status" value="1"/>
</dbReference>
<dbReference type="CDD" id="cd03443">
    <property type="entry name" value="PaaI_thioesterase"/>
    <property type="match status" value="1"/>
</dbReference>
<accession>A0A1K0GA08</accession>
<protein>
    <recommendedName>
        <fullName evidence="2">Thioesterase domain-containing protein</fullName>
    </recommendedName>
</protein>
<dbReference type="NCBIfam" id="TIGR00369">
    <property type="entry name" value="unchar_dom_1"/>
    <property type="match status" value="1"/>
</dbReference>
<dbReference type="GO" id="GO:0005829">
    <property type="term" value="C:cytosol"/>
    <property type="evidence" value="ECO:0007669"/>
    <property type="project" value="TreeGrafter"/>
</dbReference>
<keyword evidence="4" id="KW-1185">Reference proteome</keyword>
<dbReference type="GO" id="GO:0061522">
    <property type="term" value="F:1,4-dihydroxy-2-naphthoyl-CoA thioesterase activity"/>
    <property type="evidence" value="ECO:0007669"/>
    <property type="project" value="TreeGrafter"/>
</dbReference>
<dbReference type="PANTHER" id="PTHR43240:SF1">
    <property type="entry name" value="BLR5584 PROTEIN"/>
    <property type="match status" value="1"/>
</dbReference>
<name>A0A1K0GA08_9ACTN</name>
<feature type="domain" description="Thioesterase" evidence="2">
    <location>
        <begin position="83"/>
        <end position="157"/>
    </location>
</feature>
<gene>
    <name evidence="3" type="ORF">BG844_11800</name>
</gene>
<comment type="caution">
    <text evidence="3">The sequence shown here is derived from an EMBL/GenBank/DDBJ whole genome shotgun (WGS) entry which is preliminary data.</text>
</comment>
<dbReference type="PANTHER" id="PTHR43240">
    <property type="entry name" value="1,4-DIHYDROXY-2-NAPHTHOYL-COA THIOESTERASE 1"/>
    <property type="match status" value="1"/>
</dbReference>